<feature type="domain" description="Methyltransferase small" evidence="1">
    <location>
        <begin position="35"/>
        <end position="175"/>
    </location>
</feature>
<evidence type="ECO:0000259" key="1">
    <source>
        <dbReference type="Pfam" id="PF05175"/>
    </source>
</evidence>
<comment type="caution">
    <text evidence="2">The sequence shown here is derived from an EMBL/GenBank/DDBJ whole genome shotgun (WGS) entry which is preliminary data.</text>
</comment>
<dbReference type="Gene3D" id="3.40.50.150">
    <property type="entry name" value="Vaccinia Virus protein VP39"/>
    <property type="match status" value="1"/>
</dbReference>
<evidence type="ECO:0000313" key="2">
    <source>
        <dbReference type="EMBL" id="MBL0389053.1"/>
    </source>
</evidence>
<gene>
    <name evidence="2" type="ORF">JJB07_20890</name>
</gene>
<dbReference type="Proteomes" id="UP000602284">
    <property type="component" value="Unassembled WGS sequence"/>
</dbReference>
<evidence type="ECO:0000313" key="3">
    <source>
        <dbReference type="Proteomes" id="UP000602284"/>
    </source>
</evidence>
<dbReference type="RefSeq" id="WP_201638048.1">
    <property type="nucleotide sequence ID" value="NZ_JAEQNB010000008.1"/>
</dbReference>
<keyword evidence="3" id="KW-1185">Reference proteome</keyword>
<dbReference type="InterPro" id="IPR007848">
    <property type="entry name" value="Small_mtfrase_dom"/>
</dbReference>
<organism evidence="2 3">
    <name type="scientific">Tumebacillus amylolyticus</name>
    <dbReference type="NCBI Taxonomy" id="2801339"/>
    <lineage>
        <taxon>Bacteria</taxon>
        <taxon>Bacillati</taxon>
        <taxon>Bacillota</taxon>
        <taxon>Bacilli</taxon>
        <taxon>Bacillales</taxon>
        <taxon>Alicyclobacillaceae</taxon>
        <taxon>Tumebacillus</taxon>
    </lineage>
</organism>
<dbReference type="PANTHER" id="PTHR47739">
    <property type="entry name" value="TRNA1(VAL) (ADENINE(37)-N6)-METHYLTRANSFERASE"/>
    <property type="match status" value="1"/>
</dbReference>
<dbReference type="InterPro" id="IPR050210">
    <property type="entry name" value="tRNA_Adenine-N(6)_MTase"/>
</dbReference>
<dbReference type="Pfam" id="PF05175">
    <property type="entry name" value="MTS"/>
    <property type="match status" value="1"/>
</dbReference>
<dbReference type="EMBL" id="JAEQNB010000008">
    <property type="protein sequence ID" value="MBL0389053.1"/>
    <property type="molecule type" value="Genomic_DNA"/>
</dbReference>
<proteinExistence type="predicted"/>
<dbReference type="CDD" id="cd02440">
    <property type="entry name" value="AdoMet_MTases"/>
    <property type="match status" value="1"/>
</dbReference>
<reference evidence="2 3" key="1">
    <citation type="submission" date="2021-01" db="EMBL/GenBank/DDBJ databases">
        <title>Tumebacillus sp. strain ITR2 16S ribosomal RNA gene Genome sequencing and assembly.</title>
        <authorList>
            <person name="Kang M."/>
        </authorList>
    </citation>
    <scope>NUCLEOTIDE SEQUENCE [LARGE SCALE GENOMIC DNA]</scope>
    <source>
        <strain evidence="2 3">ITR2</strain>
    </source>
</reference>
<protein>
    <submittedName>
        <fullName evidence="2">tRNA1(Val) (Adenine(37)-N6)-methyltransferase</fullName>
    </submittedName>
</protein>
<dbReference type="PANTHER" id="PTHR47739:SF1">
    <property type="entry name" value="TRNA1(VAL) (ADENINE(37)-N6)-METHYLTRANSFERASE"/>
    <property type="match status" value="1"/>
</dbReference>
<name>A0ABS1JHA0_9BACL</name>
<sequence length="254" mass="28348">MEFDLKPGERLDDLQTKDLRIIQSDEVFSFSLDAVLLAHYVTLRNRDRVLDMGTGNGVIPLLLASRSELPRRAGIVGLEIQERLADMAQRNVSGNQLQETIEIVNGDLREAVRHFGHESFDVVTCNPPYRPAGIGDASLNPHVAIAKHEITAKLEDVVTAAAKLLKYQGKFAMVHRPDRLADIIALMKLHKLEPKRLLLVHPRAHLRPNILLIEAIKGGKPELRIDPPLFVHTDDGGYTQAILDIYAGRGEFAR</sequence>
<accession>A0ABS1JHA0</accession>
<dbReference type="InterPro" id="IPR029063">
    <property type="entry name" value="SAM-dependent_MTases_sf"/>
</dbReference>
<dbReference type="SUPFAM" id="SSF53335">
    <property type="entry name" value="S-adenosyl-L-methionine-dependent methyltransferases"/>
    <property type="match status" value="1"/>
</dbReference>